<dbReference type="GeneID" id="67026642"/>
<protein>
    <submittedName>
        <fullName evidence="4">ATPase</fullName>
    </submittedName>
</protein>
<dbReference type="Gene3D" id="3.40.50.300">
    <property type="entry name" value="P-loop containing nucleotide triphosphate hydrolases"/>
    <property type="match status" value="2"/>
</dbReference>
<sequence>MEGGAGWTVSTRAGTTRIYNRTLPRQPCYSAVDSTEDLVCERATNIHTDGADDRSEISSHPCETWLKACAAIEGGYSEGPYAALTLNIPAPAHGPNDRIEPSHVAPMAITPTEKYNELVSTGLLRDDPHQKGVVKYLQALHDELRSFNPPHHSEAHANPKSLFSRLFSTSASSAATATVSPKGLYLYGDVGTGKSMLMDLFYDTLPPNKAGGAGDKDPIPGVARDLARNAAVLCFDEFQVTDIVDAMILRRLLESLMEAGVVFVMTSNRHPDDLYKNGIQRSSFIPCIDLLKERFHVVDLDSPTDYRKIPRALSKVYFDPLTPENRTEMDKLFHALAGDHIKTDRTLSIWGRQLRIPESAGRVARFSFLDLCGKPLSAADYIEVTREFETIFVTDVPSMNLGQKDMARRFITFIDACYESKTKLFISSEVPITQIFSGDSDNGASISDHQRSVMDDLGLNAESIGKSAIFTGEEEVFAFARACSRLVQMGTREWAEAARG</sequence>
<evidence type="ECO:0000256" key="2">
    <source>
        <dbReference type="ARBA" id="ARBA00022741"/>
    </source>
</evidence>
<proteinExistence type="inferred from homology"/>
<dbReference type="EMBL" id="CP059658">
    <property type="protein sequence ID" value="QRW16361.1"/>
    <property type="molecule type" value="Genomic_DNA"/>
</dbReference>
<dbReference type="AlphaFoldDB" id="A0A8H8SS23"/>
<dbReference type="Pfam" id="PF03969">
    <property type="entry name" value="AFG1_ATPase"/>
    <property type="match status" value="1"/>
</dbReference>
<reference evidence="4" key="1">
    <citation type="submission" date="2020-05" db="EMBL/GenBank/DDBJ databases">
        <title>Evolutionary and genomic comparisons of hybrid uninucleate and nonhybrid Rhizoctonia fungi.</title>
        <authorList>
            <person name="Li C."/>
            <person name="Chen X."/>
        </authorList>
    </citation>
    <scope>NUCLEOTIDE SEQUENCE</scope>
    <source>
        <strain evidence="4">AG-1 IA</strain>
    </source>
</reference>
<dbReference type="GO" id="GO:0005524">
    <property type="term" value="F:ATP binding"/>
    <property type="evidence" value="ECO:0007669"/>
    <property type="project" value="UniProtKB-KW"/>
</dbReference>
<evidence type="ECO:0000256" key="1">
    <source>
        <dbReference type="ARBA" id="ARBA00010322"/>
    </source>
</evidence>
<evidence type="ECO:0000256" key="3">
    <source>
        <dbReference type="ARBA" id="ARBA00022840"/>
    </source>
</evidence>
<organism evidence="4 5">
    <name type="scientific">Rhizoctonia solani</name>
    <dbReference type="NCBI Taxonomy" id="456999"/>
    <lineage>
        <taxon>Eukaryota</taxon>
        <taxon>Fungi</taxon>
        <taxon>Dikarya</taxon>
        <taxon>Basidiomycota</taxon>
        <taxon>Agaricomycotina</taxon>
        <taxon>Agaricomycetes</taxon>
        <taxon>Cantharellales</taxon>
        <taxon>Ceratobasidiaceae</taxon>
        <taxon>Rhizoctonia</taxon>
    </lineage>
</organism>
<evidence type="ECO:0000313" key="5">
    <source>
        <dbReference type="Proteomes" id="UP000650533"/>
    </source>
</evidence>
<dbReference type="NCBIfam" id="NF040713">
    <property type="entry name" value="ZapE"/>
    <property type="match status" value="1"/>
</dbReference>
<evidence type="ECO:0000313" key="4">
    <source>
        <dbReference type="EMBL" id="QRW16361.1"/>
    </source>
</evidence>
<dbReference type="InterPro" id="IPR027417">
    <property type="entry name" value="P-loop_NTPase"/>
</dbReference>
<dbReference type="RefSeq" id="XP_043176598.1">
    <property type="nucleotide sequence ID" value="XM_043324179.1"/>
</dbReference>
<dbReference type="GO" id="GO:0005739">
    <property type="term" value="C:mitochondrion"/>
    <property type="evidence" value="ECO:0007669"/>
    <property type="project" value="TreeGrafter"/>
</dbReference>
<dbReference type="SUPFAM" id="SSF52540">
    <property type="entry name" value="P-loop containing nucleoside triphosphate hydrolases"/>
    <property type="match status" value="1"/>
</dbReference>
<dbReference type="GO" id="GO:0016887">
    <property type="term" value="F:ATP hydrolysis activity"/>
    <property type="evidence" value="ECO:0007669"/>
    <property type="project" value="InterPro"/>
</dbReference>
<dbReference type="PANTHER" id="PTHR12169:SF6">
    <property type="entry name" value="AFG1-LIKE ATPASE"/>
    <property type="match status" value="1"/>
</dbReference>
<comment type="similarity">
    <text evidence="1">Belongs to the AFG1 ATPase family.</text>
</comment>
<keyword evidence="3" id="KW-0067">ATP-binding</keyword>
<name>A0A8H8SS23_9AGAM</name>
<dbReference type="Proteomes" id="UP000650533">
    <property type="component" value="Chromosome 1"/>
</dbReference>
<keyword evidence="2" id="KW-0547">Nucleotide-binding</keyword>
<dbReference type="KEGG" id="rsx:RhiXN_04362"/>
<dbReference type="InterPro" id="IPR005654">
    <property type="entry name" value="ATPase_AFG1-like"/>
</dbReference>
<dbReference type="PANTHER" id="PTHR12169">
    <property type="entry name" value="ATPASE N2B"/>
    <property type="match status" value="1"/>
</dbReference>
<accession>A0A8H8SS23</accession>
<gene>
    <name evidence="4" type="ORF">RhiXN_04362</name>
</gene>